<proteinExistence type="predicted"/>
<evidence type="ECO:0000313" key="1">
    <source>
        <dbReference type="EMBL" id="CAI6369947.1"/>
    </source>
</evidence>
<organism evidence="1 2">
    <name type="scientific">Macrosiphum euphorbiae</name>
    <name type="common">potato aphid</name>
    <dbReference type="NCBI Taxonomy" id="13131"/>
    <lineage>
        <taxon>Eukaryota</taxon>
        <taxon>Metazoa</taxon>
        <taxon>Ecdysozoa</taxon>
        <taxon>Arthropoda</taxon>
        <taxon>Hexapoda</taxon>
        <taxon>Insecta</taxon>
        <taxon>Pterygota</taxon>
        <taxon>Neoptera</taxon>
        <taxon>Paraneoptera</taxon>
        <taxon>Hemiptera</taxon>
        <taxon>Sternorrhyncha</taxon>
        <taxon>Aphidomorpha</taxon>
        <taxon>Aphidoidea</taxon>
        <taxon>Aphididae</taxon>
        <taxon>Macrosiphini</taxon>
        <taxon>Macrosiphum</taxon>
    </lineage>
</organism>
<gene>
    <name evidence="1" type="ORF">MEUPH1_LOCUS24125</name>
</gene>
<dbReference type="EMBL" id="CARXXK010000117">
    <property type="protein sequence ID" value="CAI6369947.1"/>
    <property type="molecule type" value="Genomic_DNA"/>
</dbReference>
<accession>A0AAV0XQ26</accession>
<comment type="caution">
    <text evidence="1">The sequence shown here is derived from an EMBL/GenBank/DDBJ whole genome shotgun (WGS) entry which is preliminary data.</text>
</comment>
<keyword evidence="2" id="KW-1185">Reference proteome</keyword>
<name>A0AAV0XQ26_9HEMI</name>
<evidence type="ECO:0000313" key="2">
    <source>
        <dbReference type="Proteomes" id="UP001160148"/>
    </source>
</evidence>
<protein>
    <submittedName>
        <fullName evidence="1">Uncharacterized protein</fullName>
    </submittedName>
</protein>
<dbReference type="AlphaFoldDB" id="A0AAV0XQ26"/>
<reference evidence="1 2" key="1">
    <citation type="submission" date="2023-01" db="EMBL/GenBank/DDBJ databases">
        <authorList>
            <person name="Whitehead M."/>
        </authorList>
    </citation>
    <scope>NUCLEOTIDE SEQUENCE [LARGE SCALE GENOMIC DNA]</scope>
</reference>
<sequence>MILHSRINFAVAEFLVVVHVGLSTMRRFIFSFKAECAVRPPSNNVAAMPEHATANAICDLDRIVARINEKTNVLPVPPGASKK</sequence>
<dbReference type="Proteomes" id="UP001160148">
    <property type="component" value="Unassembled WGS sequence"/>
</dbReference>